<protein>
    <submittedName>
        <fullName evidence="2">Uncharacterized protein</fullName>
    </submittedName>
</protein>
<evidence type="ECO:0000313" key="2">
    <source>
        <dbReference type="EMBL" id="QBK90978.1"/>
    </source>
</evidence>
<name>A0A481Z528_9VIRU</name>
<sequence length="252" mass="27771">MLTVANPTLVINHWPPAPIDESMGPSILNYITNEGYHVAVTSATSLQGGHSQKVIISLLQPSCNYKFSNSMIENPLKTMGFLSNITPIKIIEPLKMEKIEITNPPVPILSILTRAHNIKPAVDDKTHKCSCESCNTITKLCANIPIKKKVGFQPGIPRTDGEASVRRGSISVDFPAKPTKAKPTETKPTETKPVKSAKTKSDGTTINKSKESKESVRKTGMKLVEILAELVEQQSLYQRQFKEIIKVLQQEN</sequence>
<feature type="compositionally biased region" description="Basic and acidic residues" evidence="1">
    <location>
        <begin position="208"/>
        <end position="217"/>
    </location>
</feature>
<dbReference type="EMBL" id="MK500505">
    <property type="protein sequence ID" value="QBK90978.1"/>
    <property type="molecule type" value="Genomic_DNA"/>
</dbReference>
<reference evidence="2" key="1">
    <citation type="journal article" date="2019" name="MBio">
        <title>Virus Genomes from Deep Sea Sediments Expand the Ocean Megavirome and Support Independent Origins of Viral Gigantism.</title>
        <authorList>
            <person name="Backstrom D."/>
            <person name="Yutin N."/>
            <person name="Jorgensen S.L."/>
            <person name="Dharamshi J."/>
            <person name="Homa F."/>
            <person name="Zaremba-Niedwiedzka K."/>
            <person name="Spang A."/>
            <person name="Wolf Y.I."/>
            <person name="Koonin E.V."/>
            <person name="Ettema T.J."/>
        </authorList>
    </citation>
    <scope>NUCLEOTIDE SEQUENCE</scope>
</reference>
<feature type="region of interest" description="Disordered" evidence="1">
    <location>
        <begin position="173"/>
        <end position="218"/>
    </location>
</feature>
<organism evidence="2">
    <name type="scientific">Pithovirus LCPAC201</name>
    <dbReference type="NCBI Taxonomy" id="2506591"/>
    <lineage>
        <taxon>Viruses</taxon>
        <taxon>Pithoviruses</taxon>
    </lineage>
</organism>
<evidence type="ECO:0000256" key="1">
    <source>
        <dbReference type="SAM" id="MobiDB-lite"/>
    </source>
</evidence>
<accession>A0A481Z528</accession>
<feature type="compositionally biased region" description="Basic and acidic residues" evidence="1">
    <location>
        <begin position="182"/>
        <end position="193"/>
    </location>
</feature>
<gene>
    <name evidence="2" type="ORF">LCPAC201_02790</name>
</gene>
<proteinExistence type="predicted"/>